<accession>X1U4Z4</accession>
<feature type="non-terminal residue" evidence="2">
    <location>
        <position position="1"/>
    </location>
</feature>
<sequence length="187" mass="20547">VGFYYYQKIGHSERQVALKEAIRTFDAPVGEGSSQFLKSFPTEEEKDAAVQKEFDSLIKEHSGSDEAMIATFYLGVDDVNKGNITDAESQFRKVAESAGKVWASQAKLSLAQLYLGEGKTADAEKLLQDLIDNPTILVTKEQAIIELARAIAKKDPARAREMLEPLRTERGPVSRAALTALGEISQN</sequence>
<dbReference type="InterPro" id="IPR011990">
    <property type="entry name" value="TPR-like_helical_dom_sf"/>
</dbReference>
<dbReference type="EMBL" id="BARW01032382">
    <property type="protein sequence ID" value="GAJ12633.1"/>
    <property type="molecule type" value="Genomic_DNA"/>
</dbReference>
<dbReference type="Pfam" id="PF09976">
    <property type="entry name" value="TPR_21"/>
    <property type="match status" value="1"/>
</dbReference>
<protein>
    <recommendedName>
        <fullName evidence="1">Ancillary SecYEG translocon subunit/Cell division coordinator CpoB TPR domain-containing protein</fullName>
    </recommendedName>
</protein>
<dbReference type="InterPro" id="IPR018704">
    <property type="entry name" value="SecYEG/CpoB_TPR"/>
</dbReference>
<feature type="domain" description="Ancillary SecYEG translocon subunit/Cell division coordinator CpoB TPR" evidence="1">
    <location>
        <begin position="42"/>
        <end position="129"/>
    </location>
</feature>
<evidence type="ECO:0000259" key="1">
    <source>
        <dbReference type="Pfam" id="PF09976"/>
    </source>
</evidence>
<dbReference type="Gene3D" id="1.25.40.10">
    <property type="entry name" value="Tetratricopeptide repeat domain"/>
    <property type="match status" value="1"/>
</dbReference>
<name>X1U4Z4_9ZZZZ</name>
<proteinExistence type="predicted"/>
<organism evidence="2">
    <name type="scientific">marine sediment metagenome</name>
    <dbReference type="NCBI Taxonomy" id="412755"/>
    <lineage>
        <taxon>unclassified sequences</taxon>
        <taxon>metagenomes</taxon>
        <taxon>ecological metagenomes</taxon>
    </lineage>
</organism>
<comment type="caution">
    <text evidence="2">The sequence shown here is derived from an EMBL/GenBank/DDBJ whole genome shotgun (WGS) entry which is preliminary data.</text>
</comment>
<evidence type="ECO:0000313" key="2">
    <source>
        <dbReference type="EMBL" id="GAJ12633.1"/>
    </source>
</evidence>
<gene>
    <name evidence="2" type="ORF">S12H4_51267</name>
</gene>
<reference evidence="2" key="1">
    <citation type="journal article" date="2014" name="Front. Microbiol.">
        <title>High frequency of phylogenetically diverse reductive dehalogenase-homologous genes in deep subseafloor sedimentary metagenomes.</title>
        <authorList>
            <person name="Kawai M."/>
            <person name="Futagami T."/>
            <person name="Toyoda A."/>
            <person name="Takaki Y."/>
            <person name="Nishi S."/>
            <person name="Hori S."/>
            <person name="Arai W."/>
            <person name="Tsubouchi T."/>
            <person name="Morono Y."/>
            <person name="Uchiyama I."/>
            <person name="Ito T."/>
            <person name="Fujiyama A."/>
            <person name="Inagaki F."/>
            <person name="Takami H."/>
        </authorList>
    </citation>
    <scope>NUCLEOTIDE SEQUENCE</scope>
    <source>
        <strain evidence="2">Expedition CK06-06</strain>
    </source>
</reference>
<dbReference type="AlphaFoldDB" id="X1U4Z4"/>